<evidence type="ECO:0000313" key="4">
    <source>
        <dbReference type="Proteomes" id="UP000660262"/>
    </source>
</evidence>
<feature type="compositionally biased region" description="Acidic residues" evidence="1">
    <location>
        <begin position="935"/>
        <end position="946"/>
    </location>
</feature>
<dbReference type="Proteomes" id="UP000660262">
    <property type="component" value="Unassembled WGS sequence"/>
</dbReference>
<name>A0A830HEF8_9CHLO</name>
<sequence>MYDDNDSLGAGGRSRPMDRTRMLATATDDELAMVGRLAAATRRNRTALLISLPLAIALLVALSVVVGDATKGLAGALGLDRALMSCGGHSTSSEHSHDDGKPKLEAKSVVAVVKPFNLRNSSMKGEELYPFMDENGNIKSDWVLNPRMTNDTAIDDLKVPDGTEAPSELMRYWAHRALHFERLYNTTRKQLEEHVEAVTLRQGVGARADLRAQEMREDFTRFEDVFKDVVVVNDTNIDFGVPEDADASDCIHRAKKDLTVESNKLFWERCMDVWSRQADALRTKGATATADAISRKNALDRCETHVKHRCQTAEAELEAVTDSVRGHRVENEALERAAKDADSALFRMTNLQLRAAMKRRDTCIVERFFWDGVEETDPVMPYLAAPPRRADGKSGMISSIEASDLAEDGGKASATDTDGVANKLSAFSLGSCPTHASAKHGHPKLPEDWTLKNDLKCVGPFDPLGTRPKPWGMLASRELRPHATWLSLCMENATNAAAGNALAFPPGEVANPLGPYPIDLLKPELVFGVLALHHDEAIDDRQVNNGLRETWLSGRLKKADGATTYVDARRAFGVYLVHRRPAGTDHLKRHGAAGRRSLLKSRKSKIAVSGEATGVAAKATDEDGAQSDKLLNALVNEEVLPEVRPFTEKRGGELDRIAQGPAKSASLALASVTYLRYRLDSLGCPKWVSLIETTTHTQVKAVAQFLSFLDPDQPIIAGRTRRVAIPKPGDPHMSVASRAVNTEETGDPYDPPGYQRVISTATGVYLSNEAMRRMTTAIESGLCSDGWPSAAEALSSCARVAEVDFVELPGMYDLGPHDVFNATRLEQLGPLFFAGGSQREKALHKWSASQTIGVDANKLGEFGELAEVYEPTAFAGIGWDAMRRWYNLTFCHDVMGSLRGGEVAEELDALIRHSPPPPQPPGVDEAPWHKITIPDDVESGDLEPPQ</sequence>
<proteinExistence type="predicted"/>
<evidence type="ECO:0000256" key="1">
    <source>
        <dbReference type="SAM" id="MobiDB-lite"/>
    </source>
</evidence>
<keyword evidence="2" id="KW-0472">Membrane</keyword>
<feature type="region of interest" description="Disordered" evidence="1">
    <location>
        <begin position="911"/>
        <end position="946"/>
    </location>
</feature>
<evidence type="ECO:0000313" key="3">
    <source>
        <dbReference type="EMBL" id="GHP05138.1"/>
    </source>
</evidence>
<comment type="caution">
    <text evidence="3">The sequence shown here is derived from an EMBL/GenBank/DDBJ whole genome shotgun (WGS) entry which is preliminary data.</text>
</comment>
<dbReference type="EMBL" id="BNJQ01000009">
    <property type="protein sequence ID" value="GHP05138.1"/>
    <property type="molecule type" value="Genomic_DNA"/>
</dbReference>
<accession>A0A830HEF8</accession>
<reference evidence="3" key="1">
    <citation type="submission" date="2020-10" db="EMBL/GenBank/DDBJ databases">
        <title>Unveiling of a novel bifunctional photoreceptor, Dualchrome1, isolated from a cosmopolitan green alga.</title>
        <authorList>
            <person name="Suzuki S."/>
            <person name="Kawachi M."/>
        </authorList>
    </citation>
    <scope>NUCLEOTIDE SEQUENCE</scope>
    <source>
        <strain evidence="3">NIES 2893</strain>
    </source>
</reference>
<gene>
    <name evidence="3" type="ORF">PPROV_000389000</name>
</gene>
<keyword evidence="4" id="KW-1185">Reference proteome</keyword>
<protein>
    <submittedName>
        <fullName evidence="3">Uncharacterized protein</fullName>
    </submittedName>
</protein>
<dbReference type="AlphaFoldDB" id="A0A830HEF8"/>
<feature type="region of interest" description="Disordered" evidence="1">
    <location>
        <begin position="1"/>
        <end position="20"/>
    </location>
</feature>
<evidence type="ECO:0000256" key="2">
    <source>
        <dbReference type="SAM" id="Phobius"/>
    </source>
</evidence>
<keyword evidence="2" id="KW-1133">Transmembrane helix</keyword>
<feature type="transmembrane region" description="Helical" evidence="2">
    <location>
        <begin position="46"/>
        <end position="66"/>
    </location>
</feature>
<organism evidence="3 4">
    <name type="scientific">Pycnococcus provasolii</name>
    <dbReference type="NCBI Taxonomy" id="41880"/>
    <lineage>
        <taxon>Eukaryota</taxon>
        <taxon>Viridiplantae</taxon>
        <taxon>Chlorophyta</taxon>
        <taxon>Pseudoscourfieldiophyceae</taxon>
        <taxon>Pseudoscourfieldiales</taxon>
        <taxon>Pycnococcaceae</taxon>
        <taxon>Pycnococcus</taxon>
    </lineage>
</organism>
<keyword evidence="2" id="KW-0812">Transmembrane</keyword>